<sequence length="178" mass="19905">MFVAIVTGNTLVIAAFVKNFRLQTKTNTFILGLAVADFLVGVISIPGWLYVYSCHYFEIILHPVVYDLYITYDVFIGCASIFQLTSISIERCIAIVWPIRHRGIRVGVFHKIIIVAWIASAFVAGLYPVQLKHWEEGYTAFIFSICLPGLSSFCLESTSSFTIEPGIQERASALKSRA</sequence>
<dbReference type="InterPro" id="IPR017452">
    <property type="entry name" value="GPCR_Rhodpsn_7TM"/>
</dbReference>
<evidence type="ECO:0000256" key="7">
    <source>
        <dbReference type="ARBA" id="ARBA00023170"/>
    </source>
</evidence>
<feature type="domain" description="G-protein coupled receptors family 1 profile" evidence="10">
    <location>
        <begin position="8"/>
        <end position="124"/>
    </location>
</feature>
<feature type="transmembrane region" description="Helical" evidence="9">
    <location>
        <begin position="137"/>
        <end position="155"/>
    </location>
</feature>
<dbReference type="Gene3D" id="1.20.1070.10">
    <property type="entry name" value="Rhodopsin 7-helix transmembrane proteins"/>
    <property type="match status" value="1"/>
</dbReference>
<evidence type="ECO:0000259" key="10">
    <source>
        <dbReference type="PROSITE" id="PS50262"/>
    </source>
</evidence>
<dbReference type="PROSITE" id="PS50262">
    <property type="entry name" value="G_PROTEIN_RECEP_F1_2"/>
    <property type="match status" value="1"/>
</dbReference>
<dbReference type="PANTHER" id="PTHR24247">
    <property type="entry name" value="5-HYDROXYTRYPTAMINE RECEPTOR"/>
    <property type="match status" value="1"/>
</dbReference>
<evidence type="ECO:0000313" key="12">
    <source>
        <dbReference type="Proteomes" id="UP001159405"/>
    </source>
</evidence>
<evidence type="ECO:0000313" key="11">
    <source>
        <dbReference type="EMBL" id="CAH3040834.1"/>
    </source>
</evidence>
<dbReference type="PANTHER" id="PTHR24247:SF202">
    <property type="entry name" value="5-HYDROXYTRYPTAMINE RECEPTOR 1"/>
    <property type="match status" value="1"/>
</dbReference>
<evidence type="ECO:0000256" key="2">
    <source>
        <dbReference type="ARBA" id="ARBA00022475"/>
    </source>
</evidence>
<evidence type="ECO:0000256" key="4">
    <source>
        <dbReference type="ARBA" id="ARBA00022989"/>
    </source>
</evidence>
<reference evidence="11 12" key="1">
    <citation type="submission" date="2022-05" db="EMBL/GenBank/DDBJ databases">
        <authorList>
            <consortium name="Genoscope - CEA"/>
            <person name="William W."/>
        </authorList>
    </citation>
    <scope>NUCLEOTIDE SEQUENCE [LARGE SCALE GENOMIC DNA]</scope>
</reference>
<dbReference type="PRINTS" id="PR00237">
    <property type="entry name" value="GPCRRHODOPSN"/>
</dbReference>
<evidence type="ECO:0000256" key="9">
    <source>
        <dbReference type="SAM" id="Phobius"/>
    </source>
</evidence>
<evidence type="ECO:0000256" key="3">
    <source>
        <dbReference type="ARBA" id="ARBA00022692"/>
    </source>
</evidence>
<keyword evidence="7" id="KW-0675">Receptor</keyword>
<feature type="transmembrane region" description="Helical" evidence="9">
    <location>
        <begin position="69"/>
        <end position="87"/>
    </location>
</feature>
<proteinExistence type="predicted"/>
<dbReference type="SUPFAM" id="SSF81321">
    <property type="entry name" value="Family A G protein-coupled receptor-like"/>
    <property type="match status" value="1"/>
</dbReference>
<evidence type="ECO:0000256" key="5">
    <source>
        <dbReference type="ARBA" id="ARBA00023040"/>
    </source>
</evidence>
<feature type="transmembrane region" description="Helical" evidence="9">
    <location>
        <begin position="28"/>
        <end position="49"/>
    </location>
</feature>
<keyword evidence="5" id="KW-0297">G-protein coupled receptor</keyword>
<dbReference type="EMBL" id="CALNXK010000008">
    <property type="protein sequence ID" value="CAH3040834.1"/>
    <property type="molecule type" value="Genomic_DNA"/>
</dbReference>
<dbReference type="Pfam" id="PF00001">
    <property type="entry name" value="7tm_1"/>
    <property type="match status" value="1"/>
</dbReference>
<accession>A0ABN8N3N8</accession>
<keyword evidence="8" id="KW-0807">Transducer</keyword>
<organism evidence="11 12">
    <name type="scientific">Porites lobata</name>
    <dbReference type="NCBI Taxonomy" id="104759"/>
    <lineage>
        <taxon>Eukaryota</taxon>
        <taxon>Metazoa</taxon>
        <taxon>Cnidaria</taxon>
        <taxon>Anthozoa</taxon>
        <taxon>Hexacorallia</taxon>
        <taxon>Scleractinia</taxon>
        <taxon>Fungiina</taxon>
        <taxon>Poritidae</taxon>
        <taxon>Porites</taxon>
    </lineage>
</organism>
<evidence type="ECO:0000256" key="8">
    <source>
        <dbReference type="ARBA" id="ARBA00023224"/>
    </source>
</evidence>
<keyword evidence="2" id="KW-1003">Cell membrane</keyword>
<keyword evidence="6 9" id="KW-0472">Membrane</keyword>
<keyword evidence="3 9" id="KW-0812">Transmembrane</keyword>
<dbReference type="InterPro" id="IPR000276">
    <property type="entry name" value="GPCR_Rhodpsn"/>
</dbReference>
<feature type="transmembrane region" description="Helical" evidence="9">
    <location>
        <begin position="108"/>
        <end position="131"/>
    </location>
</feature>
<protein>
    <recommendedName>
        <fullName evidence="10">G-protein coupled receptors family 1 profile domain-containing protein</fullName>
    </recommendedName>
</protein>
<keyword evidence="4 9" id="KW-1133">Transmembrane helix</keyword>
<dbReference type="Proteomes" id="UP001159405">
    <property type="component" value="Unassembled WGS sequence"/>
</dbReference>
<evidence type="ECO:0000256" key="6">
    <source>
        <dbReference type="ARBA" id="ARBA00023136"/>
    </source>
</evidence>
<evidence type="ECO:0000256" key="1">
    <source>
        <dbReference type="ARBA" id="ARBA00004651"/>
    </source>
</evidence>
<comment type="caution">
    <text evidence="11">The sequence shown here is derived from an EMBL/GenBank/DDBJ whole genome shotgun (WGS) entry which is preliminary data.</text>
</comment>
<keyword evidence="12" id="KW-1185">Reference proteome</keyword>
<comment type="subcellular location">
    <subcellularLocation>
        <location evidence="1">Cell membrane</location>
        <topology evidence="1">Multi-pass membrane protein</topology>
    </subcellularLocation>
</comment>
<name>A0ABN8N3N8_9CNID</name>
<gene>
    <name evidence="11" type="ORF">PLOB_00045483</name>
</gene>